<evidence type="ECO:0000256" key="1">
    <source>
        <dbReference type="ARBA" id="ARBA00023004"/>
    </source>
</evidence>
<dbReference type="SMART" id="SM00899">
    <property type="entry name" value="FeoA"/>
    <property type="match status" value="1"/>
</dbReference>
<dbReference type="InterPro" id="IPR008988">
    <property type="entry name" value="Transcriptional_repressor_C"/>
</dbReference>
<comment type="caution">
    <text evidence="3">The sequence shown here is derived from an EMBL/GenBank/DDBJ whole genome shotgun (WGS) entry which is preliminary data.</text>
</comment>
<feature type="domain" description="Ferrous iron transporter FeoA-like" evidence="2">
    <location>
        <begin position="1"/>
        <end position="73"/>
    </location>
</feature>
<keyword evidence="1" id="KW-0408">Iron</keyword>
<protein>
    <submittedName>
        <fullName evidence="3">Ferrous iron transport protein A</fullName>
    </submittedName>
</protein>
<dbReference type="InterPro" id="IPR007167">
    <property type="entry name" value="Fe-transptr_FeoA-like"/>
</dbReference>
<organism evidence="3 4">
    <name type="scientific">Candidatus Avoscillospira avistercoris</name>
    <dbReference type="NCBI Taxonomy" id="2840707"/>
    <lineage>
        <taxon>Bacteria</taxon>
        <taxon>Bacillati</taxon>
        <taxon>Bacillota</taxon>
        <taxon>Clostridia</taxon>
        <taxon>Eubacteriales</taxon>
        <taxon>Oscillospiraceae</taxon>
        <taxon>Oscillospiraceae incertae sedis</taxon>
        <taxon>Candidatus Avoscillospira</taxon>
    </lineage>
</organism>
<evidence type="ECO:0000313" key="3">
    <source>
        <dbReference type="EMBL" id="HIS64477.1"/>
    </source>
</evidence>
<name>A0A9D1JSX0_9FIRM</name>
<dbReference type="InterPro" id="IPR038157">
    <property type="entry name" value="FeoA_core_dom"/>
</dbReference>
<evidence type="ECO:0000259" key="2">
    <source>
        <dbReference type="SMART" id="SM00899"/>
    </source>
</evidence>
<dbReference type="AlphaFoldDB" id="A0A9D1JSX0"/>
<dbReference type="EMBL" id="DVJJ01000059">
    <property type="protein sequence ID" value="HIS64477.1"/>
    <property type="molecule type" value="Genomic_DNA"/>
</dbReference>
<proteinExistence type="predicted"/>
<dbReference type="Proteomes" id="UP000886741">
    <property type="component" value="Unassembled WGS sequence"/>
</dbReference>
<reference evidence="3" key="2">
    <citation type="journal article" date="2021" name="PeerJ">
        <title>Extensive microbial diversity within the chicken gut microbiome revealed by metagenomics and culture.</title>
        <authorList>
            <person name="Gilroy R."/>
            <person name="Ravi A."/>
            <person name="Getino M."/>
            <person name="Pursley I."/>
            <person name="Horton D.L."/>
            <person name="Alikhan N.F."/>
            <person name="Baker D."/>
            <person name="Gharbi K."/>
            <person name="Hall N."/>
            <person name="Watson M."/>
            <person name="Adriaenssens E.M."/>
            <person name="Foster-Nyarko E."/>
            <person name="Jarju S."/>
            <person name="Secka A."/>
            <person name="Antonio M."/>
            <person name="Oren A."/>
            <person name="Chaudhuri R.R."/>
            <person name="La Ragione R."/>
            <person name="Hildebrand F."/>
            <person name="Pallen M.J."/>
        </authorList>
    </citation>
    <scope>NUCLEOTIDE SEQUENCE</scope>
    <source>
        <strain evidence="3">ChiBcec16-1751</strain>
    </source>
</reference>
<dbReference type="SUPFAM" id="SSF50037">
    <property type="entry name" value="C-terminal domain of transcriptional repressors"/>
    <property type="match status" value="1"/>
</dbReference>
<evidence type="ECO:0000313" key="4">
    <source>
        <dbReference type="Proteomes" id="UP000886741"/>
    </source>
</evidence>
<dbReference type="GO" id="GO:0046914">
    <property type="term" value="F:transition metal ion binding"/>
    <property type="evidence" value="ECO:0007669"/>
    <property type="project" value="InterPro"/>
</dbReference>
<gene>
    <name evidence="3" type="ORF">IAA83_03775</name>
</gene>
<dbReference type="PANTHER" id="PTHR42954">
    <property type="entry name" value="FE(2+) TRANSPORT PROTEIN A"/>
    <property type="match status" value="1"/>
</dbReference>
<dbReference type="Gene3D" id="2.30.30.90">
    <property type="match status" value="1"/>
</dbReference>
<dbReference type="Pfam" id="PF04023">
    <property type="entry name" value="FeoA"/>
    <property type="match status" value="1"/>
</dbReference>
<accession>A0A9D1JSX0</accession>
<reference evidence="3" key="1">
    <citation type="submission" date="2020-10" db="EMBL/GenBank/DDBJ databases">
        <authorList>
            <person name="Gilroy R."/>
        </authorList>
    </citation>
    <scope>NUCLEOTIDE SEQUENCE</scope>
    <source>
        <strain evidence="3">ChiBcec16-1751</strain>
    </source>
</reference>
<dbReference type="PANTHER" id="PTHR42954:SF2">
    <property type="entry name" value="FE(2+) TRANSPORT PROTEIN A"/>
    <property type="match status" value="1"/>
</dbReference>
<dbReference type="InterPro" id="IPR052713">
    <property type="entry name" value="FeoA"/>
</dbReference>
<sequence length="78" mass="8350">MTLDQLPVGQSGTITAVGGEGPLRCRLLDMGLIPGTAVMVRKVAPMGDPMELRLRGYELTLRKADAANITVEQKEAAR</sequence>